<dbReference type="RefSeq" id="WP_145247043.1">
    <property type="nucleotide sequence ID" value="NZ_CP036278.1"/>
</dbReference>
<dbReference type="Gene3D" id="1.25.10.10">
    <property type="entry name" value="Leucine-rich Repeat Variant"/>
    <property type="match status" value="3"/>
</dbReference>
<evidence type="ECO:0000313" key="3">
    <source>
        <dbReference type="Proteomes" id="UP000315750"/>
    </source>
</evidence>
<gene>
    <name evidence="2" type="ORF">Pan181_24860</name>
</gene>
<dbReference type="InterPro" id="IPR004155">
    <property type="entry name" value="PBS_lyase_HEAT"/>
</dbReference>
<dbReference type="InterPro" id="IPR016024">
    <property type="entry name" value="ARM-type_fold"/>
</dbReference>
<proteinExistence type="predicted"/>
<dbReference type="PANTHER" id="PTHR12697:SF5">
    <property type="entry name" value="DEOXYHYPUSINE HYDROXYLASE"/>
    <property type="match status" value="1"/>
</dbReference>
<dbReference type="AlphaFoldDB" id="A0A518ANH6"/>
<dbReference type="GO" id="GO:0016491">
    <property type="term" value="F:oxidoreductase activity"/>
    <property type="evidence" value="ECO:0007669"/>
    <property type="project" value="TreeGrafter"/>
</dbReference>
<dbReference type="SMART" id="SM00567">
    <property type="entry name" value="EZ_HEAT"/>
    <property type="match status" value="7"/>
</dbReference>
<keyword evidence="3" id="KW-1185">Reference proteome</keyword>
<evidence type="ECO:0000256" key="1">
    <source>
        <dbReference type="SAM" id="SignalP"/>
    </source>
</evidence>
<feature type="signal peptide" evidence="1">
    <location>
        <begin position="1"/>
        <end position="25"/>
    </location>
</feature>
<dbReference type="EMBL" id="CP036278">
    <property type="protein sequence ID" value="QDU56277.1"/>
    <property type="molecule type" value="Genomic_DNA"/>
</dbReference>
<feature type="chain" id="PRO_5022138891" evidence="1">
    <location>
        <begin position="26"/>
        <end position="592"/>
    </location>
</feature>
<sequence precursor="true">MSAIRFHHVLALAALLLPVAAASQAQSTDAPAAQSTESTELTSREAAVVEQLDQLLSRPGVVKERAARRIGRALDSKSIAIRWRAARVAGRLGLDDAETIAKLQAGVADDSWLVQLHSIAALTNLGDKSDATVDALTTAALSDNARVAIAAIKALRALEVDPAKAASTMNKVLAGENQAVATHAVEAMVEAGPKAVPFLKEALKQPNAAFWACVAIADLGPDAAEVTPELAEYLQSIDKVESAPQALLAVAEIGPAASAAEPAIVAVMNRWKDDKSIQLTGMYALGAIEASDSDQLLTAGSNSDDPFTAMVASWAMAKIHPDNKLFVDAAVLRLVGGLESDQPTVRQAAAHGLVTLHLPPGTAAPYLIKAAKNPVARDHIADALATLGPDVVPHAARAMANPESRPLALEVLSRLGTDAAGATEALAASLQDSTPLVRQRTCSVLAQIGPKAAPATKELAVLLNSQDGAVRHSAMYALREIGPKAENAKGALLGKLKSSDPANDDTRFDRFAAAWTLARVAPSDPTVVTAVLPVLSEGITSDTLLERSESIVAASDLGPAAKPLKEALTKAAESDADLENREAAQAVLESLE</sequence>
<dbReference type="PANTHER" id="PTHR12697">
    <property type="entry name" value="PBS LYASE HEAT-LIKE PROTEIN"/>
    <property type="match status" value="1"/>
</dbReference>
<protein>
    <submittedName>
        <fullName evidence="2">HEAT repeat protein</fullName>
    </submittedName>
</protein>
<dbReference type="OrthoDB" id="247405at2"/>
<dbReference type="InterPro" id="IPR011989">
    <property type="entry name" value="ARM-like"/>
</dbReference>
<dbReference type="Pfam" id="PF13646">
    <property type="entry name" value="HEAT_2"/>
    <property type="match status" value="1"/>
</dbReference>
<keyword evidence="1" id="KW-0732">Signal</keyword>
<dbReference type="SUPFAM" id="SSF48371">
    <property type="entry name" value="ARM repeat"/>
    <property type="match status" value="2"/>
</dbReference>
<accession>A0A518ANH6</accession>
<dbReference type="KEGG" id="amuc:Pan181_24860"/>
<dbReference type="Proteomes" id="UP000315750">
    <property type="component" value="Chromosome"/>
</dbReference>
<evidence type="ECO:0000313" key="2">
    <source>
        <dbReference type="EMBL" id="QDU56277.1"/>
    </source>
</evidence>
<reference evidence="2 3" key="1">
    <citation type="submission" date="2019-02" db="EMBL/GenBank/DDBJ databases">
        <title>Deep-cultivation of Planctomycetes and their phenomic and genomic characterization uncovers novel biology.</title>
        <authorList>
            <person name="Wiegand S."/>
            <person name="Jogler M."/>
            <person name="Boedeker C."/>
            <person name="Pinto D."/>
            <person name="Vollmers J."/>
            <person name="Rivas-Marin E."/>
            <person name="Kohn T."/>
            <person name="Peeters S.H."/>
            <person name="Heuer A."/>
            <person name="Rast P."/>
            <person name="Oberbeckmann S."/>
            <person name="Bunk B."/>
            <person name="Jeske O."/>
            <person name="Meyerdierks A."/>
            <person name="Storesund J.E."/>
            <person name="Kallscheuer N."/>
            <person name="Luecker S."/>
            <person name="Lage O.M."/>
            <person name="Pohl T."/>
            <person name="Merkel B.J."/>
            <person name="Hornburger P."/>
            <person name="Mueller R.-W."/>
            <person name="Bruemmer F."/>
            <person name="Labrenz M."/>
            <person name="Spormann A.M."/>
            <person name="Op den Camp H."/>
            <person name="Overmann J."/>
            <person name="Amann R."/>
            <person name="Jetten M.S.M."/>
            <person name="Mascher T."/>
            <person name="Medema M.H."/>
            <person name="Devos D.P."/>
            <person name="Kaster A.-K."/>
            <person name="Ovreas L."/>
            <person name="Rohde M."/>
            <person name="Galperin M.Y."/>
            <person name="Jogler C."/>
        </authorList>
    </citation>
    <scope>NUCLEOTIDE SEQUENCE [LARGE SCALE GENOMIC DNA]</scope>
    <source>
        <strain evidence="2 3">Pan181</strain>
    </source>
</reference>
<name>A0A518ANH6_9BACT</name>
<organism evidence="2 3">
    <name type="scientific">Aeoliella mucimassa</name>
    <dbReference type="NCBI Taxonomy" id="2527972"/>
    <lineage>
        <taxon>Bacteria</taxon>
        <taxon>Pseudomonadati</taxon>
        <taxon>Planctomycetota</taxon>
        <taxon>Planctomycetia</taxon>
        <taxon>Pirellulales</taxon>
        <taxon>Lacipirellulaceae</taxon>
        <taxon>Aeoliella</taxon>
    </lineage>
</organism>